<keyword evidence="3" id="KW-0805">Transcription regulation</keyword>
<evidence type="ECO:0000256" key="2">
    <source>
        <dbReference type="ARBA" id="ARBA00022723"/>
    </source>
</evidence>
<gene>
    <name evidence="9" type="ORF">DB88DRAFT_490382</name>
</gene>
<evidence type="ECO:0000256" key="5">
    <source>
        <dbReference type="ARBA" id="ARBA00023242"/>
    </source>
</evidence>
<dbReference type="InterPro" id="IPR001138">
    <property type="entry name" value="Zn2Cys6_DnaBD"/>
</dbReference>
<dbReference type="Proteomes" id="UP001182556">
    <property type="component" value="Unassembled WGS sequence"/>
</dbReference>
<feature type="region of interest" description="Disordered" evidence="7">
    <location>
        <begin position="24"/>
        <end position="45"/>
    </location>
</feature>
<comment type="caution">
    <text evidence="9">The sequence shown here is derived from an EMBL/GenBank/DDBJ whole genome shotgun (WGS) entry which is preliminary data.</text>
</comment>
<organism evidence="9 10">
    <name type="scientific">Papiliotrema laurentii</name>
    <name type="common">Cryptococcus laurentii</name>
    <dbReference type="NCBI Taxonomy" id="5418"/>
    <lineage>
        <taxon>Eukaryota</taxon>
        <taxon>Fungi</taxon>
        <taxon>Dikarya</taxon>
        <taxon>Basidiomycota</taxon>
        <taxon>Agaricomycotina</taxon>
        <taxon>Tremellomycetes</taxon>
        <taxon>Tremellales</taxon>
        <taxon>Rhynchogastremaceae</taxon>
        <taxon>Papiliotrema</taxon>
    </lineage>
</organism>
<keyword evidence="5" id="KW-0539">Nucleus</keyword>
<dbReference type="EMBL" id="JAODAN010000005">
    <property type="protein sequence ID" value="KAK1924433.1"/>
    <property type="molecule type" value="Genomic_DNA"/>
</dbReference>
<evidence type="ECO:0000259" key="8">
    <source>
        <dbReference type="PROSITE" id="PS50048"/>
    </source>
</evidence>
<dbReference type="GO" id="GO:0005634">
    <property type="term" value="C:nucleus"/>
    <property type="evidence" value="ECO:0007669"/>
    <property type="project" value="UniProtKB-SubCell"/>
</dbReference>
<dbReference type="InterPro" id="IPR050815">
    <property type="entry name" value="TF_fung"/>
</dbReference>
<evidence type="ECO:0000313" key="9">
    <source>
        <dbReference type="EMBL" id="KAK1924433.1"/>
    </source>
</evidence>
<dbReference type="PANTHER" id="PTHR47338">
    <property type="entry name" value="ZN(II)2CYS6 TRANSCRIPTION FACTOR (EUROFUNG)-RELATED"/>
    <property type="match status" value="1"/>
</dbReference>
<protein>
    <recommendedName>
        <fullName evidence="8">Zn(2)-C6 fungal-type domain-containing protein</fullName>
    </recommendedName>
</protein>
<dbReference type="CDD" id="cd12148">
    <property type="entry name" value="fungal_TF_MHR"/>
    <property type="match status" value="1"/>
</dbReference>
<dbReference type="GO" id="GO:0000981">
    <property type="term" value="F:DNA-binding transcription factor activity, RNA polymerase II-specific"/>
    <property type="evidence" value="ECO:0007669"/>
    <property type="project" value="InterPro"/>
</dbReference>
<evidence type="ECO:0000256" key="7">
    <source>
        <dbReference type="SAM" id="MobiDB-lite"/>
    </source>
</evidence>
<dbReference type="Pfam" id="PF00172">
    <property type="entry name" value="Zn_clus"/>
    <property type="match status" value="1"/>
</dbReference>
<accession>A0AAD9FQB2</accession>
<keyword evidence="6" id="KW-0175">Coiled coil</keyword>
<sequence length="698" mass="76222">MSDRIYPPGFSSNFDINAIGPIPRPDGSVVGFGEDGQPYDESNRAYSGFPALENLAQSTEVEDSATQTALEGLFSAPTESQPPSSEGTKRKAGTSRINMLARGGACEFCKKRKLKCTAEEPSCAACLRIGKECVYSQKKQRSKVRQLEDRLAELEKRLEEAREESTPVDNPIPEPDDFWDRFPDIHRTTADVGFTLTAGFTLPADPKADQETLMTLADAAASDVSYLWKGMSEVEIASEIVKAVEGGKGVGEKIVGHLLQLFVNSQTNPCLHYTVNPAAFLPRLHPNSTSPPHPALILSLIPHLLPLSPSSALSDPERASKILSKLDTPARLHAQHALAIADPRMIDIVAANTIRTLTCVENARLLEGWGETPVSLAWAAGLGKLGGIGEHFIATLPMDPVSQARRARELKVRDVRYKAALAEPPKSAKEWVQRVHLFWQVYLMDKGPSVGWGFPSLINDEEVTTPFPKDNYDTTEALLDTTTIVDLMDDRAYTGATDTDHCAQIKALCLFNRSTRLFDTSSAIATPAKTAHLKRVTQNYMASLPPLLPVPGAKVGTKSQAWQMLHLTMMFLHLKDDLDASDGSFVYIDQAIDSAEHAIEALEALHRTGDVDLEGIDVVGPGSWGPSGRAMFRLSFRLERVDQGRSARLRSVGQKLITACHTVGKRVPLGKLMGQKLENNSKGADEAIGMWERTDILG</sequence>
<dbReference type="Gene3D" id="4.10.240.10">
    <property type="entry name" value="Zn(2)-C6 fungal-type DNA-binding domain"/>
    <property type="match status" value="1"/>
</dbReference>
<evidence type="ECO:0000313" key="10">
    <source>
        <dbReference type="Proteomes" id="UP001182556"/>
    </source>
</evidence>
<dbReference type="AlphaFoldDB" id="A0AAD9FQB2"/>
<dbReference type="PANTHER" id="PTHR47338:SF29">
    <property type="entry name" value="ZN(2)-C6 FUNGAL-TYPE DOMAIN-CONTAINING PROTEIN"/>
    <property type="match status" value="1"/>
</dbReference>
<proteinExistence type="predicted"/>
<evidence type="ECO:0000256" key="1">
    <source>
        <dbReference type="ARBA" id="ARBA00004123"/>
    </source>
</evidence>
<keyword evidence="2" id="KW-0479">Metal-binding</keyword>
<evidence type="ECO:0000256" key="6">
    <source>
        <dbReference type="SAM" id="Coils"/>
    </source>
</evidence>
<dbReference type="SMART" id="SM00066">
    <property type="entry name" value="GAL4"/>
    <property type="match status" value="1"/>
</dbReference>
<dbReference type="InterPro" id="IPR036864">
    <property type="entry name" value="Zn2-C6_fun-type_DNA-bd_sf"/>
</dbReference>
<comment type="subcellular location">
    <subcellularLocation>
        <location evidence="1">Nucleus</location>
    </subcellularLocation>
</comment>
<dbReference type="SUPFAM" id="SSF57701">
    <property type="entry name" value="Zn2/Cys6 DNA-binding domain"/>
    <property type="match status" value="1"/>
</dbReference>
<keyword evidence="4" id="KW-0804">Transcription</keyword>
<dbReference type="PROSITE" id="PS50048">
    <property type="entry name" value="ZN2_CY6_FUNGAL_2"/>
    <property type="match status" value="1"/>
</dbReference>
<reference evidence="9" key="1">
    <citation type="submission" date="2023-02" db="EMBL/GenBank/DDBJ databases">
        <title>Identification and recombinant expression of a fungal hydrolase from Papiliotrema laurentii that hydrolyzes apple cutin and clears colloidal polyester polyurethane.</title>
        <authorList>
            <consortium name="DOE Joint Genome Institute"/>
            <person name="Roman V.A."/>
            <person name="Bojanowski C."/>
            <person name="Crable B.R."/>
            <person name="Wagner D.N."/>
            <person name="Hung C.S."/>
            <person name="Nadeau L.J."/>
            <person name="Schratz L."/>
            <person name="Haridas S."/>
            <person name="Pangilinan J."/>
            <person name="Lipzen A."/>
            <person name="Na H."/>
            <person name="Yan M."/>
            <person name="Ng V."/>
            <person name="Grigoriev I.V."/>
            <person name="Spatafora J.W."/>
            <person name="Barlow D."/>
            <person name="Biffinger J."/>
            <person name="Kelley-Loughnane N."/>
            <person name="Varaljay V.A."/>
            <person name="Crookes-Goodson W.J."/>
        </authorList>
    </citation>
    <scope>NUCLEOTIDE SEQUENCE</scope>
    <source>
        <strain evidence="9">5307AH</strain>
    </source>
</reference>
<feature type="coiled-coil region" evidence="6">
    <location>
        <begin position="137"/>
        <end position="164"/>
    </location>
</feature>
<evidence type="ECO:0000256" key="3">
    <source>
        <dbReference type="ARBA" id="ARBA00023015"/>
    </source>
</evidence>
<keyword evidence="10" id="KW-1185">Reference proteome</keyword>
<feature type="compositionally biased region" description="Polar residues" evidence="7">
    <location>
        <begin position="77"/>
        <end position="86"/>
    </location>
</feature>
<feature type="region of interest" description="Disordered" evidence="7">
    <location>
        <begin position="74"/>
        <end position="95"/>
    </location>
</feature>
<dbReference type="GO" id="GO:0008270">
    <property type="term" value="F:zinc ion binding"/>
    <property type="evidence" value="ECO:0007669"/>
    <property type="project" value="InterPro"/>
</dbReference>
<name>A0AAD9FQB2_PAPLA</name>
<evidence type="ECO:0000256" key="4">
    <source>
        <dbReference type="ARBA" id="ARBA00023163"/>
    </source>
</evidence>
<dbReference type="PROSITE" id="PS00463">
    <property type="entry name" value="ZN2_CY6_FUNGAL_1"/>
    <property type="match status" value="1"/>
</dbReference>
<dbReference type="CDD" id="cd00067">
    <property type="entry name" value="GAL4"/>
    <property type="match status" value="1"/>
</dbReference>
<feature type="domain" description="Zn(2)-C6 fungal-type" evidence="8">
    <location>
        <begin position="105"/>
        <end position="135"/>
    </location>
</feature>